<evidence type="ECO:0000256" key="1">
    <source>
        <dbReference type="ARBA" id="ARBA00022723"/>
    </source>
</evidence>
<keyword evidence="8" id="KW-1185">Reference proteome</keyword>
<evidence type="ECO:0000313" key="8">
    <source>
        <dbReference type="Proteomes" id="UP000008311"/>
    </source>
</evidence>
<dbReference type="Pfam" id="PF12906">
    <property type="entry name" value="RINGv"/>
    <property type="match status" value="1"/>
</dbReference>
<organism evidence="7 8">
    <name type="scientific">Ricinus communis</name>
    <name type="common">Castor bean</name>
    <dbReference type="NCBI Taxonomy" id="3988"/>
    <lineage>
        <taxon>Eukaryota</taxon>
        <taxon>Viridiplantae</taxon>
        <taxon>Streptophyta</taxon>
        <taxon>Embryophyta</taxon>
        <taxon>Tracheophyta</taxon>
        <taxon>Spermatophyta</taxon>
        <taxon>Magnoliopsida</taxon>
        <taxon>eudicotyledons</taxon>
        <taxon>Gunneridae</taxon>
        <taxon>Pentapetalae</taxon>
        <taxon>rosids</taxon>
        <taxon>fabids</taxon>
        <taxon>Malpighiales</taxon>
        <taxon>Euphorbiaceae</taxon>
        <taxon>Acalyphoideae</taxon>
        <taxon>Acalypheae</taxon>
        <taxon>Ricinus</taxon>
    </lineage>
</organism>
<gene>
    <name evidence="7" type="ORF">RCOM_1356420</name>
</gene>
<feature type="compositionally biased region" description="Polar residues" evidence="4">
    <location>
        <begin position="473"/>
        <end position="484"/>
    </location>
</feature>
<feature type="region of interest" description="Disordered" evidence="4">
    <location>
        <begin position="473"/>
        <end position="512"/>
    </location>
</feature>
<feature type="transmembrane region" description="Helical" evidence="5">
    <location>
        <begin position="379"/>
        <end position="396"/>
    </location>
</feature>
<evidence type="ECO:0000256" key="3">
    <source>
        <dbReference type="ARBA" id="ARBA00022833"/>
    </source>
</evidence>
<feature type="region of interest" description="Disordered" evidence="4">
    <location>
        <begin position="239"/>
        <end position="261"/>
    </location>
</feature>
<dbReference type="CDD" id="cd16495">
    <property type="entry name" value="RING_CH-C4HC3_MARCH"/>
    <property type="match status" value="1"/>
</dbReference>
<evidence type="ECO:0000259" key="6">
    <source>
        <dbReference type="PROSITE" id="PS51292"/>
    </source>
</evidence>
<name>B9S0M6_RICCO</name>
<dbReference type="SUPFAM" id="SSF57850">
    <property type="entry name" value="RING/U-box"/>
    <property type="match status" value="1"/>
</dbReference>
<dbReference type="eggNOG" id="KOG1609">
    <property type="taxonomic scope" value="Eukaryota"/>
</dbReference>
<evidence type="ECO:0000256" key="5">
    <source>
        <dbReference type="SAM" id="Phobius"/>
    </source>
</evidence>
<accession>B9S0M6</accession>
<dbReference type="PROSITE" id="PS51292">
    <property type="entry name" value="ZF_RING_CH"/>
    <property type="match status" value="1"/>
</dbReference>
<dbReference type="SMART" id="SM00744">
    <property type="entry name" value="RINGv"/>
    <property type="match status" value="1"/>
</dbReference>
<keyword evidence="5" id="KW-0812">Transmembrane</keyword>
<feature type="region of interest" description="Disordered" evidence="4">
    <location>
        <begin position="211"/>
        <end position="230"/>
    </location>
</feature>
<evidence type="ECO:0000256" key="2">
    <source>
        <dbReference type="ARBA" id="ARBA00022771"/>
    </source>
</evidence>
<dbReference type="Gene3D" id="3.30.40.10">
    <property type="entry name" value="Zinc/RING finger domain, C3HC4 (zinc finger)"/>
    <property type="match status" value="1"/>
</dbReference>
<proteinExistence type="predicted"/>
<dbReference type="InParanoid" id="B9S0M6"/>
<dbReference type="InterPro" id="IPR013083">
    <property type="entry name" value="Znf_RING/FYVE/PHD"/>
</dbReference>
<dbReference type="EMBL" id="EQ973837">
    <property type="protein sequence ID" value="EEF42959.1"/>
    <property type="molecule type" value="Genomic_DNA"/>
</dbReference>
<dbReference type="Proteomes" id="UP000008311">
    <property type="component" value="Unassembled WGS sequence"/>
</dbReference>
<evidence type="ECO:0000313" key="7">
    <source>
        <dbReference type="EMBL" id="EEF42959.1"/>
    </source>
</evidence>
<keyword evidence="5" id="KW-0472">Membrane</keyword>
<keyword evidence="1" id="KW-0479">Metal-binding</keyword>
<feature type="transmembrane region" description="Helical" evidence="5">
    <location>
        <begin position="435"/>
        <end position="457"/>
    </location>
</feature>
<dbReference type="OMA" id="MCGNSII"/>
<feature type="transmembrane region" description="Helical" evidence="5">
    <location>
        <begin position="408"/>
        <end position="429"/>
    </location>
</feature>
<feature type="region of interest" description="Disordered" evidence="4">
    <location>
        <begin position="162"/>
        <end position="201"/>
    </location>
</feature>
<protein>
    <submittedName>
        <fullName evidence="7">Protein binding protein, putative</fullName>
    </submittedName>
</protein>
<keyword evidence="5" id="KW-1133">Transmembrane helix</keyword>
<evidence type="ECO:0000256" key="4">
    <source>
        <dbReference type="SAM" id="MobiDB-lite"/>
    </source>
</evidence>
<feature type="domain" description="RING-CH-type" evidence="6">
    <location>
        <begin position="262"/>
        <end position="324"/>
    </location>
</feature>
<dbReference type="OrthoDB" id="435038at2759"/>
<reference evidence="8" key="1">
    <citation type="journal article" date="2010" name="Nat. Biotechnol.">
        <title>Draft genome sequence of the oilseed species Ricinus communis.</title>
        <authorList>
            <person name="Chan A.P."/>
            <person name="Crabtree J."/>
            <person name="Zhao Q."/>
            <person name="Lorenzi H."/>
            <person name="Orvis J."/>
            <person name="Puiu D."/>
            <person name="Melake-Berhan A."/>
            <person name="Jones K.M."/>
            <person name="Redman J."/>
            <person name="Chen G."/>
            <person name="Cahoon E.B."/>
            <person name="Gedil M."/>
            <person name="Stanke M."/>
            <person name="Haas B.J."/>
            <person name="Wortman J.R."/>
            <person name="Fraser-Liggett C.M."/>
            <person name="Ravel J."/>
            <person name="Rabinowicz P.D."/>
        </authorList>
    </citation>
    <scope>NUCLEOTIDE SEQUENCE [LARGE SCALE GENOMIC DNA]</scope>
    <source>
        <strain evidence="8">cv. Hale</strain>
    </source>
</reference>
<dbReference type="PANTHER" id="PTHR46158">
    <property type="entry name" value="OS02G0165000 PROTEIN"/>
    <property type="match status" value="1"/>
</dbReference>
<dbReference type="KEGG" id="rcu:8284538"/>
<dbReference type="PANTHER" id="PTHR46158:SF10">
    <property type="entry name" value="RING-CH-TYPE DOMAIN-CONTAINING PROTEIN"/>
    <property type="match status" value="1"/>
</dbReference>
<dbReference type="InterPro" id="IPR011016">
    <property type="entry name" value="Znf_RING-CH"/>
</dbReference>
<keyword evidence="2" id="KW-0863">Zinc-finger</keyword>
<keyword evidence="3" id="KW-0862">Zinc</keyword>
<feature type="region of interest" description="Disordered" evidence="4">
    <location>
        <begin position="1"/>
        <end position="32"/>
    </location>
</feature>
<dbReference type="GO" id="GO:0008270">
    <property type="term" value="F:zinc ion binding"/>
    <property type="evidence" value="ECO:0007669"/>
    <property type="project" value="UniProtKB-KW"/>
</dbReference>
<sequence length="512" mass="56190">MGNEEEAITNKSKEGTFSNPVVETPIQRVGDSTEIIEEHTEDQQRRRLDLVLEVPSRTLEEARDDFVAIQMPVTPNHTPKRVNFSPFPSPSLFKINDSPDPSPSKNKSTIRSLLPKLSFKYRNTTSDIEKAAILALGGSSVEIEKKPFLSRTMSFTKLFTPRTKRTSSLPVTPIAHSNPESMHGGYATNPSSSAKGDAQKPIHRSRSVPMMDKEGSVRQIDPSGGIFRVVPTTPRPAEVAVTTTSSASPRNDIDGNEDSGEDIPEEEAVCRICLVELGEGGDTLKMECSCKGELALAHQECAVKWFSIKGNKTCDVCKQEVKNLAVTLLRLQNARGNRSRPAEVAQYRVWQDVPILVIVSMLAYFCFLEQLLVGKLGSGAIAISLPFSCIIGLLASMTSTTMVRRRYVWVYATIQFGLVVLSAHLYYSLLHMQAVLSVLLATFTGFGVTMSGSSVIAEIFRCQRRWIAQVNEQHGSQGATQPDQTLAAAHQTETNPDHQQIETGGSESIPGR</sequence>
<dbReference type="AlphaFoldDB" id="B9S0M6"/>